<organism evidence="9 10">
    <name type="scientific">Saprolegnia diclina (strain VS20)</name>
    <dbReference type="NCBI Taxonomy" id="1156394"/>
    <lineage>
        <taxon>Eukaryota</taxon>
        <taxon>Sar</taxon>
        <taxon>Stramenopiles</taxon>
        <taxon>Oomycota</taxon>
        <taxon>Saprolegniomycetes</taxon>
        <taxon>Saprolegniales</taxon>
        <taxon>Saprolegniaceae</taxon>
        <taxon>Saprolegnia</taxon>
    </lineage>
</organism>
<dbReference type="Pfam" id="PF12796">
    <property type="entry name" value="Ank_2"/>
    <property type="match status" value="6"/>
</dbReference>
<evidence type="ECO:0000256" key="4">
    <source>
        <dbReference type="ARBA" id="ARBA00023043"/>
    </source>
</evidence>
<dbReference type="RefSeq" id="XP_008616041.1">
    <property type="nucleotide sequence ID" value="XM_008617819.1"/>
</dbReference>
<dbReference type="InterPro" id="IPR051165">
    <property type="entry name" value="Multifunctional_ANK_Repeat"/>
</dbReference>
<keyword evidence="1" id="KW-0677">Repeat</keyword>
<dbReference type="InterPro" id="IPR017441">
    <property type="entry name" value="Protein_kinase_ATP_BS"/>
</dbReference>
<dbReference type="InterPro" id="IPR008271">
    <property type="entry name" value="Ser/Thr_kinase_AS"/>
</dbReference>
<dbReference type="InterPro" id="IPR036770">
    <property type="entry name" value="Ankyrin_rpt-contain_sf"/>
</dbReference>
<evidence type="ECO:0000259" key="8">
    <source>
        <dbReference type="PROSITE" id="PS50011"/>
    </source>
</evidence>
<feature type="repeat" description="ANK" evidence="5">
    <location>
        <begin position="346"/>
        <end position="378"/>
    </location>
</feature>
<evidence type="ECO:0000256" key="2">
    <source>
        <dbReference type="ARBA" id="ARBA00022741"/>
    </source>
</evidence>
<dbReference type="PROSITE" id="PS50297">
    <property type="entry name" value="ANK_REP_REGION"/>
    <property type="match status" value="7"/>
</dbReference>
<dbReference type="Proteomes" id="UP000030762">
    <property type="component" value="Unassembled WGS sequence"/>
</dbReference>
<dbReference type="Gene3D" id="1.10.510.10">
    <property type="entry name" value="Transferase(Phosphotransferase) domain 1"/>
    <property type="match status" value="1"/>
</dbReference>
<dbReference type="PANTHER" id="PTHR24123:SF33">
    <property type="entry name" value="PROTEIN HOS4"/>
    <property type="match status" value="1"/>
</dbReference>
<keyword evidence="4 5" id="KW-0040">ANK repeat</keyword>
<dbReference type="PRINTS" id="PR01415">
    <property type="entry name" value="ANKYRIN"/>
</dbReference>
<feature type="domain" description="Protein kinase" evidence="8">
    <location>
        <begin position="680"/>
        <end position="933"/>
    </location>
</feature>
<feature type="repeat" description="ANK" evidence="5">
    <location>
        <begin position="257"/>
        <end position="289"/>
    </location>
</feature>
<dbReference type="GO" id="GO:0005524">
    <property type="term" value="F:ATP binding"/>
    <property type="evidence" value="ECO:0007669"/>
    <property type="project" value="UniProtKB-UniRule"/>
</dbReference>
<feature type="region of interest" description="Disordered" evidence="7">
    <location>
        <begin position="987"/>
        <end position="1013"/>
    </location>
</feature>
<evidence type="ECO:0000256" key="1">
    <source>
        <dbReference type="ARBA" id="ARBA00022737"/>
    </source>
</evidence>
<dbReference type="VEuPathDB" id="FungiDB:SDRG_11768"/>
<dbReference type="AlphaFoldDB" id="T0RDW5"/>
<dbReference type="PROSITE" id="PS00108">
    <property type="entry name" value="PROTEIN_KINASE_ST"/>
    <property type="match status" value="1"/>
</dbReference>
<feature type="repeat" description="ANK" evidence="5">
    <location>
        <begin position="224"/>
        <end position="256"/>
    </location>
</feature>
<evidence type="ECO:0000313" key="9">
    <source>
        <dbReference type="EMBL" id="EQC30448.1"/>
    </source>
</evidence>
<dbReference type="Gene3D" id="1.25.40.20">
    <property type="entry name" value="Ankyrin repeat-containing domain"/>
    <property type="match status" value="7"/>
</dbReference>
<dbReference type="Pfam" id="PF00069">
    <property type="entry name" value="Pkinase"/>
    <property type="match status" value="1"/>
</dbReference>
<dbReference type="PROSITE" id="PS50088">
    <property type="entry name" value="ANK_REPEAT"/>
    <property type="match status" value="9"/>
</dbReference>
<dbReference type="EMBL" id="JH767175">
    <property type="protein sequence ID" value="EQC30448.1"/>
    <property type="molecule type" value="Genomic_DNA"/>
</dbReference>
<dbReference type="Gene3D" id="3.30.200.20">
    <property type="entry name" value="Phosphorylase Kinase, domain 1"/>
    <property type="match status" value="1"/>
</dbReference>
<feature type="region of interest" description="Disordered" evidence="7">
    <location>
        <begin position="931"/>
        <end position="964"/>
    </location>
</feature>
<dbReference type="STRING" id="1156394.T0RDW5"/>
<dbReference type="GO" id="GO:0004672">
    <property type="term" value="F:protein kinase activity"/>
    <property type="evidence" value="ECO:0007669"/>
    <property type="project" value="InterPro"/>
</dbReference>
<dbReference type="OMA" id="PLMRICR"/>
<feature type="repeat" description="ANK" evidence="5">
    <location>
        <begin position="158"/>
        <end position="190"/>
    </location>
</feature>
<evidence type="ECO:0000256" key="3">
    <source>
        <dbReference type="ARBA" id="ARBA00022840"/>
    </source>
</evidence>
<accession>T0RDW5</accession>
<keyword evidence="9" id="KW-0808">Transferase</keyword>
<evidence type="ECO:0000256" key="7">
    <source>
        <dbReference type="SAM" id="MobiDB-lite"/>
    </source>
</evidence>
<dbReference type="PANTHER" id="PTHR24123">
    <property type="entry name" value="ANKYRIN REPEAT-CONTAINING"/>
    <property type="match status" value="1"/>
</dbReference>
<evidence type="ECO:0000313" key="10">
    <source>
        <dbReference type="Proteomes" id="UP000030762"/>
    </source>
</evidence>
<feature type="binding site" evidence="6">
    <location>
        <position position="707"/>
    </location>
    <ligand>
        <name>ATP</name>
        <dbReference type="ChEBI" id="CHEBI:30616"/>
    </ligand>
</feature>
<dbReference type="SUPFAM" id="SSF48403">
    <property type="entry name" value="Ankyrin repeat"/>
    <property type="match status" value="2"/>
</dbReference>
<dbReference type="SUPFAM" id="SSF56112">
    <property type="entry name" value="Protein kinase-like (PK-like)"/>
    <property type="match status" value="1"/>
</dbReference>
<feature type="repeat" description="ANK" evidence="5">
    <location>
        <begin position="481"/>
        <end position="513"/>
    </location>
</feature>
<dbReference type="InterPro" id="IPR000719">
    <property type="entry name" value="Prot_kinase_dom"/>
</dbReference>
<dbReference type="eggNOG" id="KOG4177">
    <property type="taxonomic scope" value="Eukaryota"/>
</dbReference>
<reference evidence="9 10" key="1">
    <citation type="submission" date="2012-04" db="EMBL/GenBank/DDBJ databases">
        <title>The Genome Sequence of Saprolegnia declina VS20.</title>
        <authorList>
            <consortium name="The Broad Institute Genome Sequencing Platform"/>
            <person name="Russ C."/>
            <person name="Nusbaum C."/>
            <person name="Tyler B."/>
            <person name="van West P."/>
            <person name="Dieguez-Uribeondo J."/>
            <person name="de Bruijn I."/>
            <person name="Tripathy S."/>
            <person name="Jiang R."/>
            <person name="Young S.K."/>
            <person name="Zeng Q."/>
            <person name="Gargeya S."/>
            <person name="Fitzgerald M."/>
            <person name="Haas B."/>
            <person name="Abouelleil A."/>
            <person name="Alvarado L."/>
            <person name="Arachchi H.M."/>
            <person name="Berlin A."/>
            <person name="Chapman S.B."/>
            <person name="Goldberg J."/>
            <person name="Griggs A."/>
            <person name="Gujja S."/>
            <person name="Hansen M."/>
            <person name="Howarth C."/>
            <person name="Imamovic A."/>
            <person name="Larimer J."/>
            <person name="McCowen C."/>
            <person name="Montmayeur A."/>
            <person name="Murphy C."/>
            <person name="Neiman D."/>
            <person name="Pearson M."/>
            <person name="Priest M."/>
            <person name="Roberts A."/>
            <person name="Saif S."/>
            <person name="Shea T."/>
            <person name="Sisk P."/>
            <person name="Sykes S."/>
            <person name="Wortman J."/>
            <person name="Nusbaum C."/>
            <person name="Birren B."/>
        </authorList>
    </citation>
    <scope>NUCLEOTIDE SEQUENCE [LARGE SCALE GENOMIC DNA]</scope>
    <source>
        <strain evidence="9 10">VS20</strain>
    </source>
</reference>
<dbReference type="PROSITE" id="PS50011">
    <property type="entry name" value="PROTEIN_KINASE_DOM"/>
    <property type="match status" value="1"/>
</dbReference>
<dbReference type="InParanoid" id="T0RDW5"/>
<dbReference type="SMART" id="SM00220">
    <property type="entry name" value="S_TKc"/>
    <property type="match status" value="1"/>
</dbReference>
<dbReference type="PROSITE" id="PS00107">
    <property type="entry name" value="PROTEIN_KINASE_ATP"/>
    <property type="match status" value="1"/>
</dbReference>
<keyword evidence="2 6" id="KW-0547">Nucleotide-binding</keyword>
<sequence>MVMGLDRSASPAALLTAAESGDAAAIARLLCHGVSPSTTNHKQQTALHIAALHGHDPIIVELLAAKADNRKTPLYEAAKAGKLSAVTLLLSAKARTSLADVYGRTPRAIALEMGHTSVAELFVDPNAKRLFKAVVANDHDLVTQLLASGASPSSTNERGETPLHLAAAKNLEAVAVALLSAGARAEAASQDGSTPLHDAAYCGATATACALVRAGAPVNAIDATHRTPLYWAVGKRHVDVVHVLLAASADVTLATETGDTPLHGAARNDDPDTVTALLRANASVVCTTKAGKTPRDVAVGRGHDNIVQLLDQHVAKALRSAIETNESVSLQQLLDYGADVNTRDALGRSPLHVAILLHRTAMAVRLVASTANVDAADTSGATPLHAAVATMQLSVVDHLLRADASPNMEDKAGVSALRLAVEQQHIPALTLLLGCRTTQLDAFGQLPTSVLHAAASAGFLGGVDALLTAGATVDLRSKSTTGETALHLAVANGHVDVVERLVAAGANVDAVTTKTCDTPLHVAARRGLGAIVSVLLAAGASVEATNATQHTPVACATPYPDVIAIFGTDTRRRTHMVAALLAAVCDGATDVVRSLVADGLDPNTTNEAGESLLHLAVRQNHRGLLEALLQAPGIRFDQRNADGRTPMILAIQAGHRRLANILHAAAHALTPEISSEAFTMDVDAPLGVGGYGAVYKGTYNGRPVAVKTALGASGVAALIEEMETMQLCHSPYVLELLAVTKMPSPKLILEYMDGGDLRSFLDAKRLNQSTKVDVSSLEVAWVVANALADMHHNGLLHRDIKSPNVLLCTHNYIKLADLGIAREYESNMTMGIGTLRWMAPELLDPKRSYNAAADMYAFGALLTELDTRLVPFAAETSIPEIMRKLGDGALKPTFTSTCPAWLQDLATACLAFDPKGRPTAQDVVNRLKQHLARQVDRANTADDENAAPSSSAERAPILQAARAPPTSIRRVEIEAEDMASGLVAQLSMSPRRPSTHPASEPTPADPSTTEPLAFGNTKTYSGWTTEKLVATDLVCQLCNTTNSLLDDACGTCTEPLPPPSLKLKVLLRRLDAAAQRGLRVDGSVTCFTCSDAYPMTRAACDCGEEFPADVSKIRMLLKRIELASKSKSTP</sequence>
<feature type="repeat" description="ANK" evidence="5">
    <location>
        <begin position="379"/>
        <end position="411"/>
    </location>
</feature>
<keyword evidence="3 6" id="KW-0067">ATP-binding</keyword>
<protein>
    <submittedName>
        <fullName evidence="9">TKL protein kinase</fullName>
    </submittedName>
</protein>
<dbReference type="InterPro" id="IPR011009">
    <property type="entry name" value="Kinase-like_dom_sf"/>
</dbReference>
<proteinExistence type="predicted"/>
<dbReference type="GeneID" id="19952495"/>
<keyword evidence="10" id="KW-1185">Reference proteome</keyword>
<dbReference type="eggNOG" id="KOG0192">
    <property type="taxonomic scope" value="Eukaryota"/>
</dbReference>
<dbReference type="InterPro" id="IPR002110">
    <property type="entry name" value="Ankyrin_rpt"/>
</dbReference>
<evidence type="ECO:0000256" key="6">
    <source>
        <dbReference type="PROSITE-ProRule" id="PRU10141"/>
    </source>
</evidence>
<name>T0RDW5_SAPDV</name>
<gene>
    <name evidence="9" type="ORF">SDRG_11768</name>
</gene>
<evidence type="ECO:0000256" key="5">
    <source>
        <dbReference type="PROSITE-ProRule" id="PRU00023"/>
    </source>
</evidence>
<dbReference type="SMART" id="SM00248">
    <property type="entry name" value="ANK"/>
    <property type="match status" value="17"/>
</dbReference>
<keyword evidence="9" id="KW-0418">Kinase</keyword>
<feature type="repeat" description="ANK" evidence="5">
    <location>
        <begin position="515"/>
        <end position="547"/>
    </location>
</feature>
<feature type="repeat" description="ANK" evidence="5">
    <location>
        <begin position="191"/>
        <end position="223"/>
    </location>
</feature>
<dbReference type="OrthoDB" id="341259at2759"/>
<feature type="repeat" description="ANK" evidence="5">
    <location>
        <begin position="69"/>
        <end position="101"/>
    </location>
</feature>